<dbReference type="SUPFAM" id="SSF56672">
    <property type="entry name" value="DNA/RNA polymerases"/>
    <property type="match status" value="1"/>
</dbReference>
<evidence type="ECO:0000313" key="7">
    <source>
        <dbReference type="Proteomes" id="UP001627154"/>
    </source>
</evidence>
<evidence type="ECO:0000259" key="5">
    <source>
        <dbReference type="Pfam" id="PF17921"/>
    </source>
</evidence>
<feature type="compositionally biased region" description="Polar residues" evidence="3">
    <location>
        <begin position="450"/>
        <end position="462"/>
    </location>
</feature>
<feature type="compositionally biased region" description="Basic and acidic residues" evidence="3">
    <location>
        <begin position="472"/>
        <end position="496"/>
    </location>
</feature>
<dbReference type="EC" id="2.7.7.49" evidence="1"/>
<dbReference type="InterPro" id="IPR041588">
    <property type="entry name" value="Integrase_H2C2"/>
</dbReference>
<evidence type="ECO:0000256" key="1">
    <source>
        <dbReference type="ARBA" id="ARBA00012493"/>
    </source>
</evidence>
<dbReference type="Proteomes" id="UP001627154">
    <property type="component" value="Unassembled WGS sequence"/>
</dbReference>
<feature type="region of interest" description="Disordered" evidence="3">
    <location>
        <begin position="449"/>
        <end position="499"/>
    </location>
</feature>
<protein>
    <recommendedName>
        <fullName evidence="1">RNA-directed DNA polymerase</fullName>
        <ecNumber evidence="1">2.7.7.49</ecNumber>
    </recommendedName>
</protein>
<comment type="caution">
    <text evidence="6">The sequence shown here is derived from an EMBL/GenBank/DDBJ whole genome shotgun (WGS) entry which is preliminary data.</text>
</comment>
<proteinExistence type="predicted"/>
<feature type="domain" description="Integrase zinc-binding" evidence="5">
    <location>
        <begin position="257"/>
        <end position="306"/>
    </location>
</feature>
<keyword evidence="7" id="KW-1185">Reference proteome</keyword>
<dbReference type="InterPro" id="IPR041577">
    <property type="entry name" value="RT_RNaseH_2"/>
</dbReference>
<dbReference type="Pfam" id="PF17919">
    <property type="entry name" value="RT_RNaseH_2"/>
    <property type="match status" value="1"/>
</dbReference>
<dbReference type="Gene3D" id="2.40.50.140">
    <property type="entry name" value="Nucleic acid-binding proteins"/>
    <property type="match status" value="1"/>
</dbReference>
<dbReference type="PANTHER" id="PTHR37984">
    <property type="entry name" value="PROTEIN CBG26694"/>
    <property type="match status" value="1"/>
</dbReference>
<dbReference type="InterPro" id="IPR043502">
    <property type="entry name" value="DNA/RNA_pol_sf"/>
</dbReference>
<dbReference type="EMBL" id="JBJJXI010000122">
    <property type="protein sequence ID" value="KAL3389756.1"/>
    <property type="molecule type" value="Genomic_DNA"/>
</dbReference>
<reference evidence="6 7" key="1">
    <citation type="journal article" date="2024" name="bioRxiv">
        <title>A reference genome for Trichogramma kaykai: A tiny desert-dwelling parasitoid wasp with competing sex-ratio distorters.</title>
        <authorList>
            <person name="Culotta J."/>
            <person name="Lindsey A.R."/>
        </authorList>
    </citation>
    <scope>NUCLEOTIDE SEQUENCE [LARGE SCALE GENOMIC DNA]</scope>
    <source>
        <strain evidence="6 7">KSX58</strain>
    </source>
</reference>
<evidence type="ECO:0000256" key="3">
    <source>
        <dbReference type="SAM" id="MobiDB-lite"/>
    </source>
</evidence>
<sequence length="721" mass="81201">MKRAAHLLAPLNVLIVGAKKKDSTPILWSEAADRAFKESKQALANATLLAYPQENAKLRLVTDASAIAAGAALEQETTSGWKPLGLFSKKFTSGQRKYAPYDLELTAIFLAIKHFHTQLEGRDFDVLCDHKPLQYAFTQSPEQVPLVRQRQLAFISQYTTSIKYLPGKENPVADALSRIDTGSPLPQDAACVDAFALPTDIPISRLAEVQNDDEELPQILSRPDYDLKLTQLEWFDQSNKIVHIYCEVVDELIRPYIPKSLRHEAFSICHSLSHAGPRATFKLMQRKFVWPSMSKDVKEFCKLCLPYESEDCDRQTFTSEFRSHMQQVRPVLTTLHQETQPFVHKSLQSCTHVFLRAPPIKKPLDPPYVGPFKIHRRASPHFYIIRMTNKRGLEELKAVSTLRIKPAHGTFEDIDLIVNDDICNDNFSDENIECDYTLDVPEISDDLAESKNSVNKDNQSVPETVPKISSKKSKDIKKSSDKKSSDKKACIKKSNDNKSNQKKNEIVGIVESIDNCTGNNIFKFLLRNDSGDKIQIFAWGKYADRIRGYVKVNFVTHIDGGYAKTKHSVWSKGTTKMDIHLVGNAVVNVLKKLNPPPTVKANVSIVRLEDVMSHTKEIIAVTGHLNSEIMAVTLKQGGRVGQTTIVQGDHKLEIKVNSFENSTFKENNHVKIVGRIISYGIPYMQVDNLDCITIIDNVELPLLDLLKGTRIPKRKSTDNAE</sequence>
<dbReference type="InterPro" id="IPR050951">
    <property type="entry name" value="Retrovirus_Pol_polyprotein"/>
</dbReference>
<keyword evidence="2" id="KW-0511">Multifunctional enzyme</keyword>
<dbReference type="GO" id="GO:0003964">
    <property type="term" value="F:RNA-directed DNA polymerase activity"/>
    <property type="evidence" value="ECO:0007669"/>
    <property type="project" value="UniProtKB-EC"/>
</dbReference>
<feature type="domain" description="Reverse transcriptase/retrotransposon-derived protein RNase H-like" evidence="4">
    <location>
        <begin position="28"/>
        <end position="126"/>
    </location>
</feature>
<dbReference type="AlphaFoldDB" id="A0ABD2WAS9"/>
<evidence type="ECO:0000313" key="6">
    <source>
        <dbReference type="EMBL" id="KAL3389756.1"/>
    </source>
</evidence>
<dbReference type="PANTHER" id="PTHR37984:SF5">
    <property type="entry name" value="PROTEIN NYNRIN-LIKE"/>
    <property type="match status" value="1"/>
</dbReference>
<dbReference type="CDD" id="cd09274">
    <property type="entry name" value="RNase_HI_RT_Ty3"/>
    <property type="match status" value="1"/>
</dbReference>
<dbReference type="Pfam" id="PF17921">
    <property type="entry name" value="Integrase_H2C2"/>
    <property type="match status" value="1"/>
</dbReference>
<gene>
    <name evidence="6" type="ORF">TKK_015119</name>
</gene>
<name>A0ABD2WAS9_9HYME</name>
<dbReference type="Gene3D" id="1.10.340.70">
    <property type="match status" value="1"/>
</dbReference>
<evidence type="ECO:0000256" key="2">
    <source>
        <dbReference type="ARBA" id="ARBA00023268"/>
    </source>
</evidence>
<dbReference type="Gene3D" id="3.30.70.270">
    <property type="match status" value="1"/>
</dbReference>
<organism evidence="6 7">
    <name type="scientific">Trichogramma kaykai</name>
    <dbReference type="NCBI Taxonomy" id="54128"/>
    <lineage>
        <taxon>Eukaryota</taxon>
        <taxon>Metazoa</taxon>
        <taxon>Ecdysozoa</taxon>
        <taxon>Arthropoda</taxon>
        <taxon>Hexapoda</taxon>
        <taxon>Insecta</taxon>
        <taxon>Pterygota</taxon>
        <taxon>Neoptera</taxon>
        <taxon>Endopterygota</taxon>
        <taxon>Hymenoptera</taxon>
        <taxon>Apocrita</taxon>
        <taxon>Proctotrupomorpha</taxon>
        <taxon>Chalcidoidea</taxon>
        <taxon>Trichogrammatidae</taxon>
        <taxon>Trichogramma</taxon>
    </lineage>
</organism>
<dbReference type="InterPro" id="IPR043128">
    <property type="entry name" value="Rev_trsase/Diguanyl_cyclase"/>
</dbReference>
<evidence type="ECO:0000259" key="4">
    <source>
        <dbReference type="Pfam" id="PF17919"/>
    </source>
</evidence>
<dbReference type="InterPro" id="IPR012340">
    <property type="entry name" value="NA-bd_OB-fold"/>
</dbReference>
<accession>A0ABD2WAS9</accession>